<evidence type="ECO:0000313" key="3">
    <source>
        <dbReference type="EMBL" id="EMG47856.1"/>
    </source>
</evidence>
<comment type="caution">
    <text evidence="3">The sequence shown here is derived from an EMBL/GenBank/DDBJ whole genome shotgun (WGS) entry which is preliminary data.</text>
</comment>
<feature type="compositionally biased region" description="Basic and acidic residues" evidence="2">
    <location>
        <begin position="198"/>
        <end position="222"/>
    </location>
</feature>
<dbReference type="PANTHER" id="PTHR12775:SF0">
    <property type="entry name" value="REPLICATION TERMINATION FACTOR 2"/>
    <property type="match status" value="1"/>
</dbReference>
<dbReference type="InterPro" id="IPR006735">
    <property type="entry name" value="Rtf2"/>
</dbReference>
<dbReference type="Proteomes" id="UP000011777">
    <property type="component" value="Unassembled WGS sequence"/>
</dbReference>
<evidence type="ECO:0000256" key="2">
    <source>
        <dbReference type="SAM" id="MobiDB-lite"/>
    </source>
</evidence>
<dbReference type="eggNOG" id="KOG3113">
    <property type="taxonomic scope" value="Eukaryota"/>
</dbReference>
<feature type="region of interest" description="Disordered" evidence="2">
    <location>
        <begin position="187"/>
        <end position="222"/>
    </location>
</feature>
<evidence type="ECO:0000313" key="4">
    <source>
        <dbReference type="Proteomes" id="UP000011777"/>
    </source>
</evidence>
<sequence length="222" mass="25280">MGADGGTIISRSDILSTKDNKQIDIHQPEDKEEVLIKTCHYSSIPLYKNDPIVGDYKGKLYIKEQILKYILGTKQDKSTIILQLSHISSLKDICPVKLSWTLVDQVPFIQCPVTKEIEKSYVYLRTCGCLVSNKALKEFRKDGKCPNCDTVFEDCDVVILDPLNRKENVSKNDETINILKANGLSHSKLPLKKSKKRKPEDEFVKKRKLLQDDPNDSKKVKT</sequence>
<gene>
    <name evidence="3" type="ORF">G210_1688</name>
</gene>
<dbReference type="AlphaFoldDB" id="M3IN78"/>
<dbReference type="GO" id="GO:0006274">
    <property type="term" value="P:DNA replication termination"/>
    <property type="evidence" value="ECO:0007669"/>
    <property type="project" value="TreeGrafter"/>
</dbReference>
<dbReference type="OrthoDB" id="247013at2759"/>
<protein>
    <recommendedName>
        <fullName evidence="5">Replication termination factor 2</fullName>
    </recommendedName>
</protein>
<dbReference type="GO" id="GO:0005634">
    <property type="term" value="C:nucleus"/>
    <property type="evidence" value="ECO:0007669"/>
    <property type="project" value="TreeGrafter"/>
</dbReference>
<dbReference type="EMBL" id="AOGT01001351">
    <property type="protein sequence ID" value="EMG47856.1"/>
    <property type="molecule type" value="Genomic_DNA"/>
</dbReference>
<organism evidence="3 4">
    <name type="scientific">Candida maltosa (strain Xu316)</name>
    <name type="common">Yeast</name>
    <dbReference type="NCBI Taxonomy" id="1245528"/>
    <lineage>
        <taxon>Eukaryota</taxon>
        <taxon>Fungi</taxon>
        <taxon>Dikarya</taxon>
        <taxon>Ascomycota</taxon>
        <taxon>Saccharomycotina</taxon>
        <taxon>Pichiomycetes</taxon>
        <taxon>Debaryomycetaceae</taxon>
        <taxon>Candida/Lodderomyces clade</taxon>
        <taxon>Candida</taxon>
    </lineage>
</organism>
<evidence type="ECO:0000256" key="1">
    <source>
        <dbReference type="ARBA" id="ARBA00009885"/>
    </source>
</evidence>
<accession>M3IN78</accession>
<keyword evidence="4" id="KW-1185">Reference proteome</keyword>
<dbReference type="CDD" id="cd16653">
    <property type="entry name" value="RING-like_Rtf2"/>
    <property type="match status" value="1"/>
</dbReference>
<dbReference type="Pfam" id="PF04641">
    <property type="entry name" value="Rtf2"/>
    <property type="match status" value="1"/>
</dbReference>
<dbReference type="InterPro" id="IPR027799">
    <property type="entry name" value="Rtf2_RING-finger"/>
</dbReference>
<dbReference type="OMA" id="EFRWLHC"/>
<name>M3IN78_CANMX</name>
<proteinExistence type="inferred from homology"/>
<dbReference type="PANTHER" id="PTHR12775">
    <property type="entry name" value="PROTEIN C20ORF43 HOMOLOG"/>
    <property type="match status" value="1"/>
</dbReference>
<comment type="similarity">
    <text evidence="1">Belongs to the rtf2 family.</text>
</comment>
<reference evidence="3 4" key="1">
    <citation type="submission" date="2013-02" db="EMBL/GenBank/DDBJ databases">
        <title>Genome sequence of Candida maltosa Xu316, a potential industrial strain for xylitol and ethanol production.</title>
        <authorList>
            <person name="Yu J."/>
            <person name="Wang Q."/>
            <person name="Geng X."/>
            <person name="Bao W."/>
            <person name="He P."/>
            <person name="Cai J."/>
        </authorList>
    </citation>
    <scope>NUCLEOTIDE SEQUENCE [LARGE SCALE GENOMIC DNA]</scope>
    <source>
        <strain evidence="4">Xu316</strain>
    </source>
</reference>
<dbReference type="HOGENOM" id="CLU_048955_2_1_1"/>
<evidence type="ECO:0008006" key="5">
    <source>
        <dbReference type="Google" id="ProtNLM"/>
    </source>
</evidence>